<dbReference type="InterPro" id="IPR032821">
    <property type="entry name" value="PKS_assoc"/>
</dbReference>
<name>Q30CR9_KITAU</name>
<dbReference type="FunFam" id="3.40.47.10:FF:000019">
    <property type="entry name" value="Polyketide synthase type I"/>
    <property type="match status" value="2"/>
</dbReference>
<dbReference type="Gene3D" id="3.40.50.720">
    <property type="entry name" value="NAD(P)-binding Rossmann-like Domain"/>
    <property type="match status" value="2"/>
</dbReference>
<evidence type="ECO:0000256" key="2">
    <source>
        <dbReference type="ARBA" id="ARBA00004792"/>
    </source>
</evidence>
<dbReference type="InterPro" id="IPR016035">
    <property type="entry name" value="Acyl_Trfase/lysoPLipase"/>
</dbReference>
<dbReference type="PROSITE" id="PS50075">
    <property type="entry name" value="CARRIER"/>
    <property type="match status" value="2"/>
</dbReference>
<dbReference type="InterPro" id="IPR020807">
    <property type="entry name" value="PKS_DH"/>
</dbReference>
<feature type="domain" description="PKS/mFAS DH" evidence="12">
    <location>
        <begin position="917"/>
        <end position="1195"/>
    </location>
</feature>
<dbReference type="Pfam" id="PF08659">
    <property type="entry name" value="KR"/>
    <property type="match status" value="1"/>
</dbReference>
<dbReference type="InterPro" id="IPR020806">
    <property type="entry name" value="PKS_PP-bd"/>
</dbReference>
<protein>
    <submittedName>
        <fullName evidence="13">LipPks4</fullName>
    </submittedName>
</protein>
<dbReference type="InterPro" id="IPR015083">
    <property type="entry name" value="NorB/c/GfsB-D-like_docking"/>
</dbReference>
<feature type="domain" description="Ketosynthase family 3 (KS3)" evidence="11">
    <location>
        <begin position="34"/>
        <end position="460"/>
    </location>
</feature>
<dbReference type="CDD" id="cd08952">
    <property type="entry name" value="KR_1_SDR_x"/>
    <property type="match status" value="1"/>
</dbReference>
<dbReference type="InterPro" id="IPR049551">
    <property type="entry name" value="PKS_DH_C"/>
</dbReference>
<dbReference type="Pfam" id="PF22953">
    <property type="entry name" value="SpnB_Rossmann"/>
    <property type="match status" value="1"/>
</dbReference>
<proteinExistence type="predicted"/>
<accession>Q30CR9</accession>
<feature type="active site" description="Proton acceptor; for dehydratase activity" evidence="9">
    <location>
        <position position="949"/>
    </location>
</feature>
<dbReference type="InterPro" id="IPR042104">
    <property type="entry name" value="PKS_dehydratase_sf"/>
</dbReference>
<dbReference type="PROSITE" id="PS52019">
    <property type="entry name" value="PKS_MFAS_DH"/>
    <property type="match status" value="1"/>
</dbReference>
<dbReference type="Pfam" id="PF21089">
    <property type="entry name" value="PKS_DH_N"/>
    <property type="match status" value="1"/>
</dbReference>
<feature type="active site" description="Proton donor; for dehydratase activity" evidence="9">
    <location>
        <position position="1119"/>
    </location>
</feature>
<dbReference type="Pfam" id="PF00109">
    <property type="entry name" value="ketoacyl-synt"/>
    <property type="match status" value="2"/>
</dbReference>
<dbReference type="SMART" id="SM00823">
    <property type="entry name" value="PKS_PP"/>
    <property type="match status" value="2"/>
</dbReference>
<dbReference type="Gene3D" id="3.30.70.3290">
    <property type="match status" value="2"/>
</dbReference>
<evidence type="ECO:0000256" key="1">
    <source>
        <dbReference type="ARBA" id="ARBA00001957"/>
    </source>
</evidence>
<evidence type="ECO:0000256" key="8">
    <source>
        <dbReference type="ARBA" id="ARBA00023315"/>
    </source>
</evidence>
<keyword evidence="8" id="KW-0012">Acyltransferase</keyword>
<reference evidence="13" key="1">
    <citation type="journal article" date="2006" name="Antimicrob. Agents Chemother.">
        <title>Biosynthetic gene cluster for the polyenoyltetramic acid alpha-lipomycin.</title>
        <authorList>
            <person name="Bihlmaier C."/>
            <person name="Welle E."/>
            <person name="Hofmann C."/>
            <person name="Welzel K."/>
            <person name="Vente A."/>
            <person name="Breitling E."/>
            <person name="Muller M."/>
            <person name="Glaser S."/>
            <person name="Bechthold A."/>
        </authorList>
    </citation>
    <scope>NUCLEOTIDE SEQUENCE</scope>
    <source>
        <strain evidence="13">Tu117</strain>
    </source>
</reference>
<dbReference type="InterPro" id="IPR018201">
    <property type="entry name" value="Ketoacyl_synth_AS"/>
</dbReference>
<keyword evidence="3" id="KW-0596">Phosphopantetheine</keyword>
<dbReference type="InterPro" id="IPR036736">
    <property type="entry name" value="ACP-like_sf"/>
</dbReference>
<gene>
    <name evidence="13" type="primary">lipPks4</name>
</gene>
<dbReference type="FunFam" id="3.40.366.10:FF:000002">
    <property type="entry name" value="Probable polyketide synthase 2"/>
    <property type="match status" value="2"/>
</dbReference>
<dbReference type="InterPro" id="IPR050091">
    <property type="entry name" value="PKS_NRPS_Biosynth_Enz"/>
</dbReference>
<dbReference type="Pfam" id="PF14765">
    <property type="entry name" value="PS-DH"/>
    <property type="match status" value="1"/>
</dbReference>
<dbReference type="PROSITE" id="PS00012">
    <property type="entry name" value="PHOSPHOPANTETHEINE"/>
    <property type="match status" value="1"/>
</dbReference>
<keyword evidence="7" id="KW-0511">Multifunctional enzyme</keyword>
<evidence type="ECO:0000256" key="9">
    <source>
        <dbReference type="PROSITE-ProRule" id="PRU01363"/>
    </source>
</evidence>
<dbReference type="Pfam" id="PF18369">
    <property type="entry name" value="PKS_DE"/>
    <property type="match status" value="1"/>
</dbReference>
<dbReference type="InterPro" id="IPR041618">
    <property type="entry name" value="PKS_DE"/>
</dbReference>
<dbReference type="Pfam" id="PF00698">
    <property type="entry name" value="Acyl_transf_1"/>
    <property type="match status" value="2"/>
</dbReference>
<feature type="domain" description="Ketosynthase family 3 (KS3)" evidence="11">
    <location>
        <begin position="1767"/>
        <end position="2193"/>
    </location>
</feature>
<feature type="region of interest" description="C-terminal hotdog fold" evidence="9">
    <location>
        <begin position="1058"/>
        <end position="1195"/>
    </location>
</feature>
<keyword evidence="6" id="KW-0045">Antibiotic biosynthesis</keyword>
<evidence type="ECO:0000256" key="5">
    <source>
        <dbReference type="ARBA" id="ARBA00022679"/>
    </source>
</evidence>
<dbReference type="InterPro" id="IPR006162">
    <property type="entry name" value="Ppantetheine_attach_site"/>
</dbReference>
<dbReference type="SMART" id="SM00822">
    <property type="entry name" value="PKS_KR"/>
    <property type="match status" value="1"/>
</dbReference>
<dbReference type="GO" id="GO:0004315">
    <property type="term" value="F:3-oxoacyl-[acyl-carrier-protein] synthase activity"/>
    <property type="evidence" value="ECO:0007669"/>
    <property type="project" value="InterPro"/>
</dbReference>
<dbReference type="GO" id="GO:0031177">
    <property type="term" value="F:phosphopantetheine binding"/>
    <property type="evidence" value="ECO:0007669"/>
    <property type="project" value="InterPro"/>
</dbReference>
<evidence type="ECO:0000259" key="10">
    <source>
        <dbReference type="PROSITE" id="PS50075"/>
    </source>
</evidence>
<dbReference type="GO" id="GO:0006633">
    <property type="term" value="P:fatty acid biosynthetic process"/>
    <property type="evidence" value="ECO:0007669"/>
    <property type="project" value="InterPro"/>
</dbReference>
<keyword evidence="5" id="KW-0808">Transferase</keyword>
<dbReference type="InterPro" id="IPR016036">
    <property type="entry name" value="Malonyl_transacylase_ACP-bd"/>
</dbReference>
<dbReference type="Gene3D" id="3.40.47.10">
    <property type="match status" value="2"/>
</dbReference>
<dbReference type="InterPro" id="IPR014030">
    <property type="entry name" value="Ketoacyl_synth_N"/>
</dbReference>
<dbReference type="Pfam" id="PF02801">
    <property type="entry name" value="Ketoacyl-synt_C"/>
    <property type="match status" value="2"/>
</dbReference>
<dbReference type="SUPFAM" id="SSF51735">
    <property type="entry name" value="NAD(P)-binding Rossmann-fold domains"/>
    <property type="match status" value="3"/>
</dbReference>
<dbReference type="InterPro" id="IPR049552">
    <property type="entry name" value="PKS_DH_N"/>
</dbReference>
<dbReference type="InterPro" id="IPR016039">
    <property type="entry name" value="Thiolase-like"/>
</dbReference>
<dbReference type="PROSITE" id="PS00606">
    <property type="entry name" value="KS3_1"/>
    <property type="match status" value="2"/>
</dbReference>
<evidence type="ECO:0000313" key="13">
    <source>
        <dbReference type="EMBL" id="ABB05105.1"/>
    </source>
</evidence>
<dbReference type="PANTHER" id="PTHR43775:SF51">
    <property type="entry name" value="INACTIVE PHENOLPHTHIOCEROL SYNTHESIS POLYKETIDE SYNTHASE TYPE I PKS1-RELATED"/>
    <property type="match status" value="1"/>
</dbReference>
<dbReference type="PROSITE" id="PS52004">
    <property type="entry name" value="KS3_2"/>
    <property type="match status" value="2"/>
</dbReference>
<evidence type="ECO:0000256" key="6">
    <source>
        <dbReference type="ARBA" id="ARBA00023194"/>
    </source>
</evidence>
<dbReference type="Gene3D" id="6.10.140.1830">
    <property type="match status" value="1"/>
</dbReference>
<dbReference type="SMART" id="SM01294">
    <property type="entry name" value="PKS_PP_betabranch"/>
    <property type="match status" value="1"/>
</dbReference>
<comment type="cofactor">
    <cofactor evidence="1">
        <name>pantetheine 4'-phosphate</name>
        <dbReference type="ChEBI" id="CHEBI:47942"/>
    </cofactor>
</comment>
<dbReference type="Pfam" id="PF16197">
    <property type="entry name" value="KAsynt_C_assoc"/>
    <property type="match status" value="2"/>
</dbReference>
<dbReference type="FunFam" id="1.10.1200.10:FF:000007">
    <property type="entry name" value="Probable polyketide synthase pks17"/>
    <property type="match status" value="1"/>
</dbReference>
<dbReference type="SMART" id="SM00826">
    <property type="entry name" value="PKS_DH"/>
    <property type="match status" value="1"/>
</dbReference>
<comment type="pathway">
    <text evidence="2">Antibiotic biosynthesis.</text>
</comment>
<dbReference type="Gene3D" id="1.10.1200.10">
    <property type="entry name" value="ACP-like"/>
    <property type="match status" value="2"/>
</dbReference>
<dbReference type="EMBL" id="DQ176871">
    <property type="protein sequence ID" value="ABB05105.1"/>
    <property type="molecule type" value="Genomic_DNA"/>
</dbReference>
<dbReference type="InterPro" id="IPR013968">
    <property type="entry name" value="PKS_KR"/>
</dbReference>
<dbReference type="SMART" id="SM00827">
    <property type="entry name" value="PKS_AT"/>
    <property type="match status" value="2"/>
</dbReference>
<feature type="region of interest" description="N-terminal hotdog fold" evidence="9">
    <location>
        <begin position="917"/>
        <end position="1044"/>
    </location>
</feature>
<dbReference type="PANTHER" id="PTHR43775">
    <property type="entry name" value="FATTY ACID SYNTHASE"/>
    <property type="match status" value="1"/>
</dbReference>
<evidence type="ECO:0000256" key="7">
    <source>
        <dbReference type="ARBA" id="ARBA00023268"/>
    </source>
</evidence>
<dbReference type="InterPro" id="IPR014043">
    <property type="entry name" value="Acyl_transferase_dom"/>
</dbReference>
<dbReference type="CDD" id="cd08956">
    <property type="entry name" value="KR_3_FAS_SDR_x"/>
    <property type="match status" value="1"/>
</dbReference>
<dbReference type="Gene3D" id="3.40.50.11460">
    <property type="match status" value="1"/>
</dbReference>
<dbReference type="InterPro" id="IPR020841">
    <property type="entry name" value="PKS_Beta-ketoAc_synthase_dom"/>
</dbReference>
<dbReference type="InterPro" id="IPR009081">
    <property type="entry name" value="PP-bd_ACP"/>
</dbReference>
<dbReference type="InterPro" id="IPR057326">
    <property type="entry name" value="KR_dom"/>
</dbReference>
<keyword evidence="4" id="KW-0597">Phosphoprotein</keyword>
<dbReference type="Pfam" id="PF00550">
    <property type="entry name" value="PP-binding"/>
    <property type="match status" value="2"/>
</dbReference>
<dbReference type="InterPro" id="IPR055123">
    <property type="entry name" value="SpnB-like_Rossmann"/>
</dbReference>
<dbReference type="CDD" id="cd00833">
    <property type="entry name" value="PKS"/>
    <property type="match status" value="2"/>
</dbReference>
<dbReference type="GO" id="GO:0004312">
    <property type="term" value="F:fatty acid synthase activity"/>
    <property type="evidence" value="ECO:0007669"/>
    <property type="project" value="TreeGrafter"/>
</dbReference>
<evidence type="ECO:0000259" key="12">
    <source>
        <dbReference type="PROSITE" id="PS52019"/>
    </source>
</evidence>
<dbReference type="SUPFAM" id="SSF53901">
    <property type="entry name" value="Thiolase-like"/>
    <property type="match status" value="2"/>
</dbReference>
<organism evidence="13">
    <name type="scientific">Kitasatospora aureofaciens</name>
    <name type="common">Streptomyces aureofaciens</name>
    <dbReference type="NCBI Taxonomy" id="1894"/>
    <lineage>
        <taxon>Bacteria</taxon>
        <taxon>Bacillati</taxon>
        <taxon>Actinomycetota</taxon>
        <taxon>Actinomycetes</taxon>
        <taxon>Kitasatosporales</taxon>
        <taxon>Streptomycetaceae</taxon>
        <taxon>Kitasatospora</taxon>
    </lineage>
</organism>
<dbReference type="SUPFAM" id="SSF55048">
    <property type="entry name" value="Probable ACP-binding domain of malonyl-CoA ACP transacylase"/>
    <property type="match status" value="2"/>
</dbReference>
<sequence length="3277" mass="342817">MATPNEKVVEALRASLKETELLRQQNNALRAASSEPVAIVGMGCRFPGGVVSPEGLWEVVLSGADVISEFPTDRGWDVEGLYDPDPDRPGKTYGRRGGFVDAVADFDAGFFGISPREALAMDPQQRLLLETSWEAFERAGIDPATLRGSRTGVFAGVMYHDYASRLREVPGHLEGLMGTGNATSVIAGRLSYTFGLEGPSVSVDTACSSSLVALHLAVQALRAGECEMALAGGVTVMATPEAFINFSRQRGLAADGRCKAFGAGADGTGWAEGAGMLLVERLSDAQRLGHPILAVVRGSAVNQDGASNGLTAPNGPAQQRVIRQALATARLEAGQVDVVEAHGTGTSLGDPIEAQALMETYGQERPAERPLWLGSLKSNIGHAQAAAGVGGVIKMVMALREGVLPRTLHADEPSPHIDWTAGAVRLLTEQSAWPDTQRPRRAAVSSFGFSGTNAHVIIEQAPDPAHPADTADTNPGDGSVVPWVISGASPQALRAQAEQLRSYIAERPGLRPADVAFSLATTRSVLEHRAVVVGADHDDLLDGLGELSLTGPVVEGMSAFLFTGQGAQRVGMGRELYDTFPAFRNALDKVCAVLDPLLPRPSREVMWDEDPEALSRTEFTQPTLFAIEVALFRLLESWGIHPDAVAGHSIGEIAAAHVTGVLSLTDACVLVAARGRLMQALPHDGVMIAIQATEDEVLPLLEKVTGQADIAAVNAPEAVVISGAETEVEHVAGILTAQGRRVKRLTVSHAFHSPLMDPILKDFQTVVEGLSFHQPSLPFVSTVTGTVAGAEITEPAYWVRHVRQTVRFADGLRTLHELGVRKFIEIGPDAILTGLVEQTLDTQAVPVLRRDRDEVRAAVEAAGGFFTRGGSVDWPALLAGGRRVDLPTYAFQHERYWLEAPVSVGDVAAVGLSAARHPLLGGAITLADRSGVLLTGRLSLATHAWLADHAVHSTVLIPGTALVELALRAGEEVGCDTVEELTLQAPLVLPATGARAVQVQIVVGEPDARNLRPVDVYARVEDDTGEAPWTCQATGLLAPGTGAPEEATDFAVWPPRDAEPVDIGGFYDAMADRGYDYGPVFRGLRSAWRRGDEVFAEIALPEEAAGAAREFGVHPALLDSALHAATAATDEHGDVTRVPFSWRRVALYAAGATALRVHLTSAGETLTLRAADTEGQLVASVESLALREVSPEQLAVADDPDSLFEVEWVSAADGGSTEAGTASWAVLGDSPLAEGGPVFADVEALVASSQDLPGTVVLECPAVEGAPVPDAVRDRLTGVLSVLQQWVADERLASSRLVVVTRGAVAASANEPADVRVAPVWGLVCAAQAEHPGRFVLADLPVGAGARELSAGLACDEPQWAIRDGAVRVPRLVRAQPAVSGVPAFGNGPVLVTGATGALGKLVARHLVSVHGVRELVLLSRRGLAADGMDTLRDELTHQGASVEVLACDAADRDALAQVLDGRELTAVIHAAGVLDDGVLEALDASRLDTVLRPKMDAAWNLHELTRHLDLTAFVLFSSAAGVLGNAGQANYAAANVFLDALAQTRRTESLPGLSLAWGLWADDSAMTAGLTEADVRRLSRSGAGALSADEGLALLDTAAMAVHHGLLIPVRLDLAALRTANAAPERVPQILRGLLPTPARSRRRAAGAATGTAADGGELASTLAPLDAPARAAHVLDLIRSAVASVLGHASPDAVEPEKSFRDLGFDSLTAVDLRNRLTATTGLRLPATLVFDYPTSAALAEHVMTQVVGEADRVTTLVPAEAGADDPIVIVGMSCRYPGDVMTPEDLWDLVLSGGDAVSEFPSDRGWDLENVYHPDPDHPGTTYSREGGFLHRAAEFDAEFFGISPREALAMDPQQRLLLETSWEAFERAGIDPATLRGSRTGVFAGVMYHDYASRLREVPGHMEGLLGTGTAASVVSGRLSYTFGLEGPAVTVDTACSSSLVALHLAVQALRAGECEMALAGGVTVMATPGAFINFSRHRGLSPDGRCKAFAAGADGTGWAEGAGMLLVERLSDAERLGHRVLAVVRGSAVNQDGASNGLTAPNGPSQQRVIRQALATAGLTPTDIDAVEGHGTGTSLGDPIEVQALQATYGQERPAEHPLWLGSLKSNIGHAQAAAGVGGVIKMVMALREGVLPRTLHADEPSPHIDWTAGNVRLLTEQSTWPDTQRPRRAAVSSFGFSGTNAHVIIEQAPDPAHPADTADTNPGDESVVPWVISGASPQALRAQAEQLRSYIAERPGLRPADVAFSLATTRGALEHRAVVVGTDLSELAEGLGALTQTATAVPGRTAFLFTGQGAQRVGMGRELYDTFPAFRKALDEVCAVLDPLLPRPSREVMWDEDPEALSRTEFTQPTLFAIEVALFRLLESWGIHPDAVAGHSIGEIAAAHVTGVLSLTDACVLVAARGRLMQALPHDGVMIAVQATEDEVLPLLEKVTGQADIAAVNAPEAVVVSGAETEVEHVAGILTAQGRRVKRLTVSHAFHSPLMDPILKDFQTVVEGLSFRQPSLPFVSTVTGTVAGAEITEPAYWVRHVRQTVRFADGLRTLHGLGVRKFIEIGPDAILTGLVEQNQTLDTQAVPVLRRDRDEVRAAVEAVGRLHLAGIPVDWPAVLPGARRVELPTYAFQHERYWLDPEELAAAAEDTVAPSGTEVPDPDTRFWGAVADEDLGSLAALLGIDGEKGGAQDRAAVEAALPVLASWLGRRQAAARVSHYRVGWTPVARRPDGTTARLRGIWLLTIPARIGADDALVTRLASALGGAGADVRVVTVGDPGADSYDDLAAEVSSLTADGGELAGVLSLLGLASADGPGDAREAAVGTLALLRALSGSVASVPVWSLTSGAVSTGGSERVSAPAQAVLWGLGRLLAEDSDVRWAGVVDVPAPCGDRVLRRLAEVLANPAEETEVAVRDAGVFARRLLRATGAADGPARPTALAPRGTLLVSGGSDTWRDRVARRLLASGAAHVLVATAPDEPEPASTPGSAVTGVSRVVCDVSDGPALAHLAASLPAGPDGRPLTGVVHAPPATASDGPLDKALDEVLGAGLPALAGVSSTAGPIALFLAVDVDDLVGAPGAGAVAALAGWWEAAARVRTADRAPVRLIAADPDALDLAVLDRAMERADGLLVVTGRDWAQYAGTHADTRGRRLLEGVPEARAVLAAAAPAGDAGKSGLLAGVDGPESLRRVLAAREADHKLATLVELVRGQVAVVLGHASADAVSADGDFMDLGFASLTAVEFGHRLSAITGLKLPTTLVYDHLNPVELAEHLADELARELTAA</sequence>
<dbReference type="Gene3D" id="3.40.366.10">
    <property type="entry name" value="Malonyl-Coenzyme A Acyl Carrier Protein, domain 2"/>
    <property type="match status" value="2"/>
</dbReference>
<evidence type="ECO:0000259" key="11">
    <source>
        <dbReference type="PROSITE" id="PS52004"/>
    </source>
</evidence>
<feature type="domain" description="Carrier" evidence="10">
    <location>
        <begin position="1674"/>
        <end position="1749"/>
    </location>
</feature>
<dbReference type="SUPFAM" id="SSF52151">
    <property type="entry name" value="FabD/lysophospholipase-like"/>
    <property type="match status" value="2"/>
</dbReference>
<dbReference type="InterPro" id="IPR049900">
    <property type="entry name" value="PKS_mFAS_DH"/>
</dbReference>
<dbReference type="Gene3D" id="3.10.129.110">
    <property type="entry name" value="Polyketide synthase dehydratase"/>
    <property type="match status" value="1"/>
</dbReference>
<evidence type="ECO:0000256" key="3">
    <source>
        <dbReference type="ARBA" id="ARBA00022450"/>
    </source>
</evidence>
<dbReference type="Pfam" id="PF08990">
    <property type="entry name" value="Docking"/>
    <property type="match status" value="1"/>
</dbReference>
<dbReference type="InterPro" id="IPR001227">
    <property type="entry name" value="Ac_transferase_dom_sf"/>
</dbReference>
<dbReference type="InterPro" id="IPR036291">
    <property type="entry name" value="NAD(P)-bd_dom_sf"/>
</dbReference>
<dbReference type="SUPFAM" id="SSF47336">
    <property type="entry name" value="ACP-like"/>
    <property type="match status" value="2"/>
</dbReference>
<evidence type="ECO:0000256" key="4">
    <source>
        <dbReference type="ARBA" id="ARBA00022553"/>
    </source>
</evidence>
<dbReference type="GO" id="GO:0033068">
    <property type="term" value="P:macrolide biosynthetic process"/>
    <property type="evidence" value="ECO:0007669"/>
    <property type="project" value="UniProtKB-ARBA"/>
</dbReference>
<dbReference type="SMART" id="SM00825">
    <property type="entry name" value="PKS_KS"/>
    <property type="match status" value="2"/>
</dbReference>
<dbReference type="InterPro" id="IPR014031">
    <property type="entry name" value="Ketoacyl_synth_C"/>
</dbReference>
<feature type="domain" description="Carrier" evidence="10">
    <location>
        <begin position="3195"/>
        <end position="3270"/>
    </location>
</feature>